<feature type="compositionally biased region" description="Polar residues" evidence="7">
    <location>
        <begin position="21"/>
        <end position="37"/>
    </location>
</feature>
<dbReference type="PRINTS" id="PR01807">
    <property type="entry name" value="ANGIOMOTIN"/>
</dbReference>
<evidence type="ECO:0000256" key="6">
    <source>
        <dbReference type="SAM" id="Coils"/>
    </source>
</evidence>
<evidence type="ECO:0000256" key="5">
    <source>
        <dbReference type="ARBA" id="ARBA00023054"/>
    </source>
</evidence>
<name>A0A3B4GVC2_9CICH</name>
<dbReference type="InterPro" id="IPR051747">
    <property type="entry name" value="Angiomotin-like"/>
</dbReference>
<reference evidence="9" key="1">
    <citation type="submission" date="2023-09" db="UniProtKB">
        <authorList>
            <consortium name="Ensembl"/>
        </authorList>
    </citation>
    <scope>IDENTIFICATION</scope>
</reference>
<feature type="domain" description="Angiomotin C-terminal" evidence="8">
    <location>
        <begin position="576"/>
        <end position="783"/>
    </location>
</feature>
<feature type="region of interest" description="Disordered" evidence="7">
    <location>
        <begin position="342"/>
        <end position="373"/>
    </location>
</feature>
<dbReference type="InterPro" id="IPR009114">
    <property type="entry name" value="Angiomotin"/>
</dbReference>
<feature type="compositionally biased region" description="Low complexity" evidence="7">
    <location>
        <begin position="907"/>
        <end position="923"/>
    </location>
</feature>
<feature type="compositionally biased region" description="Polar residues" evidence="7">
    <location>
        <begin position="840"/>
        <end position="852"/>
    </location>
</feature>
<feature type="region of interest" description="Disordered" evidence="7">
    <location>
        <begin position="202"/>
        <end position="305"/>
    </location>
</feature>
<keyword evidence="4" id="KW-0965">Cell junction</keyword>
<dbReference type="InterPro" id="IPR024646">
    <property type="entry name" value="Angiomotin_C"/>
</dbReference>
<organism evidence="9">
    <name type="scientific">Pundamilia nyererei</name>
    <dbReference type="NCBI Taxonomy" id="303518"/>
    <lineage>
        <taxon>Eukaryota</taxon>
        <taxon>Metazoa</taxon>
        <taxon>Chordata</taxon>
        <taxon>Craniata</taxon>
        <taxon>Vertebrata</taxon>
        <taxon>Euteleostomi</taxon>
        <taxon>Actinopterygii</taxon>
        <taxon>Neopterygii</taxon>
        <taxon>Teleostei</taxon>
        <taxon>Neoteleostei</taxon>
        <taxon>Acanthomorphata</taxon>
        <taxon>Ovalentaria</taxon>
        <taxon>Cichlomorphae</taxon>
        <taxon>Cichliformes</taxon>
        <taxon>Cichlidae</taxon>
        <taxon>African cichlids</taxon>
        <taxon>Pseudocrenilabrinae</taxon>
        <taxon>Haplochromini</taxon>
        <taxon>Pundamilia</taxon>
    </lineage>
</organism>
<comment type="similarity">
    <text evidence="2">Belongs to the angiomotin family.</text>
</comment>
<evidence type="ECO:0000256" key="7">
    <source>
        <dbReference type="SAM" id="MobiDB-lite"/>
    </source>
</evidence>
<evidence type="ECO:0000256" key="4">
    <source>
        <dbReference type="ARBA" id="ARBA00022949"/>
    </source>
</evidence>
<feature type="compositionally biased region" description="Basic and acidic residues" evidence="7">
    <location>
        <begin position="250"/>
        <end position="263"/>
    </location>
</feature>
<dbReference type="GO" id="GO:0031410">
    <property type="term" value="C:cytoplasmic vesicle"/>
    <property type="evidence" value="ECO:0007669"/>
    <property type="project" value="TreeGrafter"/>
</dbReference>
<evidence type="ECO:0000256" key="1">
    <source>
        <dbReference type="ARBA" id="ARBA00004282"/>
    </source>
</evidence>
<feature type="region of interest" description="Disordered" evidence="7">
    <location>
        <begin position="904"/>
        <end position="928"/>
    </location>
</feature>
<feature type="compositionally biased region" description="Polar residues" evidence="7">
    <location>
        <begin position="346"/>
        <end position="362"/>
    </location>
</feature>
<dbReference type="Ensembl" id="ENSPNYT00000027892.1">
    <property type="protein sequence ID" value="ENSPNYP00000027227.1"/>
    <property type="gene ID" value="ENSPNYG00000020452.1"/>
</dbReference>
<evidence type="ECO:0000256" key="3">
    <source>
        <dbReference type="ARBA" id="ARBA00022553"/>
    </source>
</evidence>
<feature type="compositionally biased region" description="Polar residues" evidence="7">
    <location>
        <begin position="292"/>
        <end position="305"/>
    </location>
</feature>
<evidence type="ECO:0000313" key="9">
    <source>
        <dbReference type="Ensembl" id="ENSPNYP00000027227.1"/>
    </source>
</evidence>
<dbReference type="GO" id="GO:0001525">
    <property type="term" value="P:angiogenesis"/>
    <property type="evidence" value="ECO:0007669"/>
    <property type="project" value="TreeGrafter"/>
</dbReference>
<evidence type="ECO:0000259" key="8">
    <source>
        <dbReference type="Pfam" id="PF12240"/>
    </source>
</evidence>
<keyword evidence="3" id="KW-0597">Phosphoprotein</keyword>
<dbReference type="PANTHER" id="PTHR14826:SF6">
    <property type="entry name" value="ANGIOMOTIN"/>
    <property type="match status" value="1"/>
</dbReference>
<proteinExistence type="inferred from homology"/>
<feature type="region of interest" description="Disordered" evidence="7">
    <location>
        <begin position="749"/>
        <end position="775"/>
    </location>
</feature>
<feature type="region of interest" description="Disordered" evidence="7">
    <location>
        <begin position="818"/>
        <end position="868"/>
    </location>
</feature>
<dbReference type="GO" id="GO:0003365">
    <property type="term" value="P:establishment of cell polarity involved in ameboidal cell migration"/>
    <property type="evidence" value="ECO:0007669"/>
    <property type="project" value="TreeGrafter"/>
</dbReference>
<feature type="compositionally biased region" description="Gly residues" evidence="7">
    <location>
        <begin position="41"/>
        <end position="56"/>
    </location>
</feature>
<dbReference type="AlphaFoldDB" id="A0A3B4GVC2"/>
<dbReference type="Pfam" id="PF12240">
    <property type="entry name" value="Angiomotin_C"/>
    <property type="match status" value="1"/>
</dbReference>
<dbReference type="GO" id="GO:0035329">
    <property type="term" value="P:hippo signaling"/>
    <property type="evidence" value="ECO:0007669"/>
    <property type="project" value="TreeGrafter"/>
</dbReference>
<accession>A0A3B4GVC2</accession>
<dbReference type="GO" id="GO:0038023">
    <property type="term" value="F:signaling receptor activity"/>
    <property type="evidence" value="ECO:0007669"/>
    <property type="project" value="TreeGrafter"/>
</dbReference>
<comment type="subcellular location">
    <subcellularLocation>
        <location evidence="1">Cell junction</location>
    </subcellularLocation>
</comment>
<dbReference type="GeneTree" id="ENSGT00940000159055"/>
<protein>
    <submittedName>
        <fullName evidence="9">Angiomotin-like</fullName>
    </submittedName>
</protein>
<evidence type="ECO:0000256" key="2">
    <source>
        <dbReference type="ARBA" id="ARBA00010300"/>
    </source>
</evidence>
<sequence>MRAAAEESSNSSSSVGGGGSTVLQRLLQEQMNRNYVLQQQQGGGGSGGTGGGGGYSVQGQVGPSDDHSMSPHIARQEPQGQELQTDSGLEKLGSSRTGGGGSSQGQCPNSEDLPTYEEAKVQSQYFRGHASVGAAFYVTGVNSAKVRTEGRPTVQRVSGMGKVHQDDGLKDLKQGHVRSLSERLMQLSLATSGVKAHAPVTSAPLSPQLPPPGPAGDLYKTQHRGPPPDYPFKGMGSPTKQQESGGHFYQEQRGREHSREVPHVRYQPPPEYGSFRSSKEGLVHTQRPLQHHSPTSSVTSVGSLSRTQSSILSNILSASHSSHPSFPHQQPQNQGEALLTAIPRSPHSTGSHQLAESFTSGSLHPPQRSHGFCPDPYGPSQPQLSVHSGPFPLSQSYTHLQGEPFAMMARAQQMVDTLTDENRMLRQEMESCREKVTKLHKLEMEIQLVSEAYENLAKSSSKREALEKTMRNKLELEVRRLHDFNRDLRERMETANKQLAAKECDGSEDNRKTISQLLTQNKETLREKEKLEMELNALRSTTEDQRRHIEIRDQALNNAQAKVVKLEEELKKKQVYVEKVERMQQALAQLQAACEKREQLEHRLRTRLERELESLRMQQRQGGAQTSGVISSEYNTTALMEHLREKEERILALEADMTKWEQKYLEESVMRQFALDAAASVATQRDTSATMISHSPSSSYDTSVEARIQKEEEEILMANRRCLDMESRIKNLHAQIIEKDAMIKVLHQRSRKEPVKSDAPSAMRPSKSLMSISNTGGSGLLSHNLGLSSSPITEERKDTSWKGSLGVLLGPEFRMESLRTESMSSSPSPVLPSTPMTAGHSKTGSRDSYTQTDKGHSQDTSKPSTPALQSMTLPARLSSPSPVYIPDRIADAQAFHTSTLERRLPIQAHPQHQSAPPAQSSQQEADTDMVEILI</sequence>
<gene>
    <name evidence="9" type="primary">AMOT</name>
</gene>
<dbReference type="GO" id="GO:0030027">
    <property type="term" value="C:lamellipodium"/>
    <property type="evidence" value="ECO:0007669"/>
    <property type="project" value="TreeGrafter"/>
</dbReference>
<keyword evidence="5 6" id="KW-0175">Coiled coil</keyword>
<dbReference type="GO" id="GO:0030036">
    <property type="term" value="P:actin cytoskeleton organization"/>
    <property type="evidence" value="ECO:0007669"/>
    <property type="project" value="TreeGrafter"/>
</dbReference>
<dbReference type="GO" id="GO:0005886">
    <property type="term" value="C:plasma membrane"/>
    <property type="evidence" value="ECO:0007669"/>
    <property type="project" value="TreeGrafter"/>
</dbReference>
<feature type="region of interest" description="Disordered" evidence="7">
    <location>
        <begin position="1"/>
        <end position="112"/>
    </location>
</feature>
<dbReference type="GO" id="GO:0030334">
    <property type="term" value="P:regulation of cell migration"/>
    <property type="evidence" value="ECO:0007669"/>
    <property type="project" value="TreeGrafter"/>
</dbReference>
<dbReference type="PANTHER" id="PTHR14826">
    <property type="entry name" value="ANGIOMOTIN"/>
    <property type="match status" value="1"/>
</dbReference>
<feature type="compositionally biased region" description="Low complexity" evidence="7">
    <location>
        <begin position="820"/>
        <end position="835"/>
    </location>
</feature>
<dbReference type="GO" id="GO:0005923">
    <property type="term" value="C:bicellular tight junction"/>
    <property type="evidence" value="ECO:0007669"/>
    <property type="project" value="TreeGrafter"/>
</dbReference>
<feature type="compositionally biased region" description="Polar residues" evidence="7">
    <location>
        <begin position="78"/>
        <end position="87"/>
    </location>
</feature>
<feature type="coiled-coil region" evidence="6">
    <location>
        <begin position="408"/>
        <end position="603"/>
    </location>
</feature>